<accession>A0A915I0B6</accession>
<dbReference type="Proteomes" id="UP000887565">
    <property type="component" value="Unplaced"/>
</dbReference>
<keyword evidence="2" id="KW-1185">Reference proteome</keyword>
<evidence type="ECO:0000313" key="2">
    <source>
        <dbReference type="Proteomes" id="UP000887565"/>
    </source>
</evidence>
<proteinExistence type="predicted"/>
<evidence type="ECO:0000313" key="3">
    <source>
        <dbReference type="WBParaSite" id="nRc.2.0.1.t07144-RA"/>
    </source>
</evidence>
<sequence>MQIKELDDQQHKNLHESGAPQREGMLASNNKPSPSNFVFNLHKLLVKTYYSKLIGLIRERRMDANDGPEKSYDLLTLVELRRRRIIPKGTFIFAFFGGMEWNTMLPNEREIFVPFGSVGGYRQSFSRKLLLPFPIEITYVQQIMLKFQPDLCTVLGAVDVYTSEKLIQKCYCHQTRHQTDAGNVGTVQIR</sequence>
<feature type="compositionally biased region" description="Basic and acidic residues" evidence="1">
    <location>
        <begin position="1"/>
        <end position="15"/>
    </location>
</feature>
<dbReference type="AlphaFoldDB" id="A0A915I0B6"/>
<evidence type="ECO:0000256" key="1">
    <source>
        <dbReference type="SAM" id="MobiDB-lite"/>
    </source>
</evidence>
<feature type="region of interest" description="Disordered" evidence="1">
    <location>
        <begin position="1"/>
        <end position="27"/>
    </location>
</feature>
<organism evidence="2 3">
    <name type="scientific">Romanomermis culicivorax</name>
    <name type="common">Nematode worm</name>
    <dbReference type="NCBI Taxonomy" id="13658"/>
    <lineage>
        <taxon>Eukaryota</taxon>
        <taxon>Metazoa</taxon>
        <taxon>Ecdysozoa</taxon>
        <taxon>Nematoda</taxon>
        <taxon>Enoplea</taxon>
        <taxon>Dorylaimia</taxon>
        <taxon>Mermithida</taxon>
        <taxon>Mermithoidea</taxon>
        <taxon>Mermithidae</taxon>
        <taxon>Romanomermis</taxon>
    </lineage>
</organism>
<name>A0A915I0B6_ROMCU</name>
<dbReference type="WBParaSite" id="nRc.2.0.1.t07144-RA">
    <property type="protein sequence ID" value="nRc.2.0.1.t07144-RA"/>
    <property type="gene ID" value="nRc.2.0.1.g07144"/>
</dbReference>
<reference evidence="3" key="1">
    <citation type="submission" date="2022-11" db="UniProtKB">
        <authorList>
            <consortium name="WormBaseParasite"/>
        </authorList>
    </citation>
    <scope>IDENTIFICATION</scope>
</reference>
<protein>
    <submittedName>
        <fullName evidence="3">Uncharacterized protein</fullName>
    </submittedName>
</protein>